<feature type="domain" description="Helicase ATP-binding" evidence="3">
    <location>
        <begin position="465"/>
        <end position="627"/>
    </location>
</feature>
<evidence type="ECO:0000313" key="5">
    <source>
        <dbReference type="EMBL" id="GGD09947.1"/>
    </source>
</evidence>
<dbReference type="Gene3D" id="3.40.50.300">
    <property type="entry name" value="P-loop containing nucleotide triphosphate hydrolases"/>
    <property type="match status" value="1"/>
</dbReference>
<accession>A0ABQ1Q0Z7</accession>
<dbReference type="PROSITE" id="PS51192">
    <property type="entry name" value="HELICASE_ATP_BIND_1"/>
    <property type="match status" value="1"/>
</dbReference>
<dbReference type="PANTHER" id="PTHR10799">
    <property type="entry name" value="SNF2/RAD54 HELICASE FAMILY"/>
    <property type="match status" value="1"/>
</dbReference>
<keyword evidence="5" id="KW-0347">Helicase</keyword>
<dbReference type="Pfam" id="PF00271">
    <property type="entry name" value="Helicase_C"/>
    <property type="match status" value="1"/>
</dbReference>
<evidence type="ECO:0000259" key="4">
    <source>
        <dbReference type="PROSITE" id="PS51194"/>
    </source>
</evidence>
<dbReference type="PROSITE" id="PS51194">
    <property type="entry name" value="HELICASE_CTER"/>
    <property type="match status" value="1"/>
</dbReference>
<dbReference type="InterPro" id="IPR027417">
    <property type="entry name" value="P-loop_NTPase"/>
</dbReference>
<name>A0ABQ1Q0Z7_9ACTN</name>
<dbReference type="SMART" id="SM00490">
    <property type="entry name" value="HELICc"/>
    <property type="match status" value="1"/>
</dbReference>
<comment type="caution">
    <text evidence="5">The sequence shown here is derived from an EMBL/GenBank/DDBJ whole genome shotgun (WGS) entry which is preliminary data.</text>
</comment>
<keyword evidence="6" id="KW-1185">Reference proteome</keyword>
<dbReference type="EMBL" id="BMCK01000001">
    <property type="protein sequence ID" value="GGD09947.1"/>
    <property type="molecule type" value="Genomic_DNA"/>
</dbReference>
<sequence length="923" mass="100751">MSLVPTSGPATLRSAEPPREATIEFTGPGQRSVTLPVTAAMPVLARAQRGGGELHPSVVLLAGAAHLGLRLVADGRFGPHPDQPWWVPVLTAADDDRIAQLAAARIPDGLEPAATEGVVRRMVDAVVDASPRKAPSQSTTRSPAAARPAASTTDPETWAARRRAPASTVDYSHRLQSRLQRIRRTHGVDDRPQTVTLSLRVEAADEQLYAGELRLVPQVHAEGNPLHLADASALWLDTGPDASHGFGDRARTHTSIAIRRAADAWDVLDRLLDQRVPDELVLDSDEITDLLDRGLDALAEVGVDVLWPRSIGRDLSSRAVVESTSSRGFDDDPLQSSTLSAENLFAFKWQVSLRGEELSEAEMEQLATAAAPVIKLRDNWVVVDPVTARRARKRLIRNARPAEAVAAALSGVVEVDKTEVQVHPGASIEVVRRRLLDSKKAPVDVPQALDATLRDYQHHALSWLAHITGLGLGAVLADDMGLGKTITLIALHLHRREAGFDGPTLVVCPASLLGNWQAEIERFAPGTPVRRFHGGGRSLEGLGASGEKDAGFVLTTYGTMRNDAETLAQVPWDLVVADEAQHVKNAASSTARQLRTVDSRARVALTGTPVENNLTELWAILDWVVPGLLGSRLAFRRVWASPIEAGVDSKVTQRFADLIEPFLLRRRKSDPGIAPELPPKTETDHLLGLTTEQAVLYESFVKDRMERIERSEPEERRGLVLAMLTGLKQICNHPAQFLKQANPKLNGRSEKLDLLDELIGTVLAEDGAVLVFTQYVAMGQLIATHLRRAGVPHQFLHGSIPVAEREEMVRRFQTAEDDDRVPVFLLSLKAGGTGLNLTRADHVVHVDRWWNPAVEEQATDRAYRIGQTKPVQVHRMVTQGTVEERIAALLERKRGLADAVLGQGEAALTELSDDELRDLVELR</sequence>
<dbReference type="InterPro" id="IPR038718">
    <property type="entry name" value="SNF2-like_sf"/>
</dbReference>
<dbReference type="InterPro" id="IPR014001">
    <property type="entry name" value="Helicase_ATP-bd"/>
</dbReference>
<dbReference type="SMART" id="SM00487">
    <property type="entry name" value="DEXDc"/>
    <property type="match status" value="1"/>
</dbReference>
<dbReference type="GO" id="GO:0004386">
    <property type="term" value="F:helicase activity"/>
    <property type="evidence" value="ECO:0007669"/>
    <property type="project" value="UniProtKB-KW"/>
</dbReference>
<dbReference type="InterPro" id="IPR000330">
    <property type="entry name" value="SNF2_N"/>
</dbReference>
<protein>
    <submittedName>
        <fullName evidence="5">Helicase</fullName>
    </submittedName>
</protein>
<dbReference type="InterPro" id="IPR001650">
    <property type="entry name" value="Helicase_C-like"/>
</dbReference>
<dbReference type="Proteomes" id="UP000630594">
    <property type="component" value="Unassembled WGS sequence"/>
</dbReference>
<feature type="domain" description="Helicase C-terminal" evidence="4">
    <location>
        <begin position="754"/>
        <end position="917"/>
    </location>
</feature>
<evidence type="ECO:0000259" key="3">
    <source>
        <dbReference type="PROSITE" id="PS51192"/>
    </source>
</evidence>
<dbReference type="CDD" id="cd18793">
    <property type="entry name" value="SF2_C_SNF"/>
    <property type="match status" value="1"/>
</dbReference>
<dbReference type="InterPro" id="IPR022138">
    <property type="entry name" value="DUF3670"/>
</dbReference>
<dbReference type="Pfam" id="PF12419">
    <property type="entry name" value="DUF3670"/>
    <property type="match status" value="1"/>
</dbReference>
<organism evidence="5 6">
    <name type="scientific">Nocardioides daphniae</name>
    <dbReference type="NCBI Taxonomy" id="402297"/>
    <lineage>
        <taxon>Bacteria</taxon>
        <taxon>Bacillati</taxon>
        <taxon>Actinomycetota</taxon>
        <taxon>Actinomycetes</taxon>
        <taxon>Propionibacteriales</taxon>
        <taxon>Nocardioidaceae</taxon>
        <taxon>Nocardioides</taxon>
    </lineage>
</organism>
<evidence type="ECO:0000313" key="6">
    <source>
        <dbReference type="Proteomes" id="UP000630594"/>
    </source>
</evidence>
<feature type="region of interest" description="Disordered" evidence="2">
    <location>
        <begin position="129"/>
        <end position="170"/>
    </location>
</feature>
<gene>
    <name evidence="5" type="ORF">GCM10007231_05970</name>
</gene>
<keyword evidence="1" id="KW-0378">Hydrolase</keyword>
<proteinExistence type="predicted"/>
<dbReference type="RefSeq" id="WP_188420846.1">
    <property type="nucleotide sequence ID" value="NZ_BMCK01000001.1"/>
</dbReference>
<keyword evidence="5" id="KW-0067">ATP-binding</keyword>
<evidence type="ECO:0000256" key="1">
    <source>
        <dbReference type="ARBA" id="ARBA00022801"/>
    </source>
</evidence>
<reference evidence="6" key="1">
    <citation type="journal article" date="2019" name="Int. J. Syst. Evol. Microbiol.">
        <title>The Global Catalogue of Microorganisms (GCM) 10K type strain sequencing project: providing services to taxonomists for standard genome sequencing and annotation.</title>
        <authorList>
            <consortium name="The Broad Institute Genomics Platform"/>
            <consortium name="The Broad Institute Genome Sequencing Center for Infectious Disease"/>
            <person name="Wu L."/>
            <person name="Ma J."/>
        </authorList>
    </citation>
    <scope>NUCLEOTIDE SEQUENCE [LARGE SCALE GENOMIC DNA]</scope>
    <source>
        <strain evidence="6">CCM 7403</strain>
    </source>
</reference>
<feature type="compositionally biased region" description="Low complexity" evidence="2">
    <location>
        <begin position="138"/>
        <end position="153"/>
    </location>
</feature>
<evidence type="ECO:0000256" key="2">
    <source>
        <dbReference type="SAM" id="MobiDB-lite"/>
    </source>
</evidence>
<dbReference type="SUPFAM" id="SSF52540">
    <property type="entry name" value="P-loop containing nucleoside triphosphate hydrolases"/>
    <property type="match status" value="2"/>
</dbReference>
<dbReference type="Pfam" id="PF00176">
    <property type="entry name" value="SNF2-rel_dom"/>
    <property type="match status" value="1"/>
</dbReference>
<dbReference type="Gene3D" id="3.40.50.10810">
    <property type="entry name" value="Tandem AAA-ATPase domain"/>
    <property type="match status" value="1"/>
</dbReference>
<dbReference type="InterPro" id="IPR049730">
    <property type="entry name" value="SNF2/RAD54-like_C"/>
</dbReference>
<keyword evidence="5" id="KW-0547">Nucleotide-binding</keyword>